<evidence type="ECO:0000313" key="8">
    <source>
        <dbReference type="EMBL" id="STO31535.1"/>
    </source>
</evidence>
<dbReference type="SUPFAM" id="SSF53850">
    <property type="entry name" value="Periplasmic binding protein-like II"/>
    <property type="match status" value="1"/>
</dbReference>
<evidence type="ECO:0000256" key="1">
    <source>
        <dbReference type="ARBA" id="ARBA00004635"/>
    </source>
</evidence>
<dbReference type="Gene3D" id="3.40.190.10">
    <property type="entry name" value="Periplasmic binding protein-like II"/>
    <property type="match status" value="2"/>
</dbReference>
<keyword evidence="5 6" id="KW-0449">Lipoprotein</keyword>
<gene>
    <name evidence="8" type="primary">metQ</name>
    <name evidence="8" type="ORF">NCTC10723_00986</name>
</gene>
<keyword evidence="9" id="KW-1185">Reference proteome</keyword>
<keyword evidence="3" id="KW-0472">Membrane</keyword>
<accession>A0A377GX66</accession>
<evidence type="ECO:0000256" key="6">
    <source>
        <dbReference type="PIRNR" id="PIRNR002854"/>
    </source>
</evidence>
<dbReference type="RefSeq" id="WP_115269922.1">
    <property type="nucleotide sequence ID" value="NZ_CASFEE010000005.1"/>
</dbReference>
<comment type="subcellular location">
    <subcellularLocation>
        <location evidence="1">Membrane</location>
        <topology evidence="1">Lipid-anchor</topology>
    </subcellularLocation>
</comment>
<dbReference type="PIRSF" id="PIRSF002854">
    <property type="entry name" value="MetQ"/>
    <property type="match status" value="1"/>
</dbReference>
<dbReference type="OrthoDB" id="9812878at2"/>
<name>A0A377GX66_9FUSO</name>
<evidence type="ECO:0000313" key="9">
    <source>
        <dbReference type="Proteomes" id="UP000255328"/>
    </source>
</evidence>
<comment type="similarity">
    <text evidence="6">Belongs to the nlpA lipoprotein family.</text>
</comment>
<dbReference type="EMBL" id="UGGU01000003">
    <property type="protein sequence ID" value="STO31535.1"/>
    <property type="molecule type" value="Genomic_DNA"/>
</dbReference>
<keyword evidence="2" id="KW-0732">Signal</keyword>
<evidence type="ECO:0000256" key="7">
    <source>
        <dbReference type="PIRSR" id="PIRSR002854-1"/>
    </source>
</evidence>
<dbReference type="PANTHER" id="PTHR30429:SF3">
    <property type="entry name" value="LIPOPROTEIN"/>
    <property type="match status" value="1"/>
</dbReference>
<proteinExistence type="inferred from homology"/>
<feature type="lipid moiety-binding region" description="S-diacylglycerol cysteine" evidence="7">
    <location>
        <position position="21"/>
    </location>
</feature>
<dbReference type="GO" id="GO:0016020">
    <property type="term" value="C:membrane"/>
    <property type="evidence" value="ECO:0007669"/>
    <property type="project" value="UniProtKB-SubCell"/>
</dbReference>
<reference evidence="8 9" key="1">
    <citation type="submission" date="2018-06" db="EMBL/GenBank/DDBJ databases">
        <authorList>
            <consortium name="Pathogen Informatics"/>
            <person name="Doyle S."/>
        </authorList>
    </citation>
    <scope>NUCLEOTIDE SEQUENCE [LARGE SCALE GENOMIC DNA]</scope>
    <source>
        <strain evidence="8 9">NCTC10723</strain>
    </source>
</reference>
<keyword evidence="4" id="KW-0564">Palmitate</keyword>
<evidence type="ECO:0000256" key="5">
    <source>
        <dbReference type="ARBA" id="ARBA00023288"/>
    </source>
</evidence>
<dbReference type="Pfam" id="PF03180">
    <property type="entry name" value="Lipoprotein_9"/>
    <property type="match status" value="1"/>
</dbReference>
<organism evidence="8 9">
    <name type="scientific">Fusobacterium necrogenes</name>
    <dbReference type="NCBI Taxonomy" id="858"/>
    <lineage>
        <taxon>Bacteria</taxon>
        <taxon>Fusobacteriati</taxon>
        <taxon>Fusobacteriota</taxon>
        <taxon>Fusobacteriia</taxon>
        <taxon>Fusobacteriales</taxon>
        <taxon>Fusobacteriaceae</taxon>
        <taxon>Fusobacterium</taxon>
    </lineage>
</organism>
<dbReference type="PANTHER" id="PTHR30429">
    <property type="entry name" value="D-METHIONINE-BINDING LIPOPROTEIN METQ"/>
    <property type="match status" value="1"/>
</dbReference>
<evidence type="ECO:0000256" key="4">
    <source>
        <dbReference type="ARBA" id="ARBA00023139"/>
    </source>
</evidence>
<dbReference type="Proteomes" id="UP000255328">
    <property type="component" value="Unassembled WGS sequence"/>
</dbReference>
<evidence type="ECO:0000256" key="2">
    <source>
        <dbReference type="ARBA" id="ARBA00022729"/>
    </source>
</evidence>
<evidence type="ECO:0000256" key="3">
    <source>
        <dbReference type="ARBA" id="ARBA00023136"/>
    </source>
</evidence>
<dbReference type="AlphaFoldDB" id="A0A377GX66"/>
<dbReference type="InterPro" id="IPR004872">
    <property type="entry name" value="Lipoprotein_NlpA"/>
</dbReference>
<sequence length="270" mass="30445">MLKKLKYIIITSILTLLFVNCGGEKTSQENIIKLGINGDESIVWETVRDELKKENITLKFVSFGDYIRPNLALQEKEIDLNAFQTEIYFDTFKKEHNLTIENIAYTVIAPMGIYSKKITDLSQLKDNSTVAIPNDSSNSGRALILLQEAGLIKLVEGSGLFPRIKDIISNPKNLKIVELVATQIPRSIDDVDIAVINNGVAVEANYSPLEDSLFLEDAKNEKLKPYFNIIASREDNKDNPLVKRVVEVYQSQKIKDLIIEYYKGSSVPVF</sequence>
<protein>
    <recommendedName>
        <fullName evidence="6">Lipoprotein</fullName>
    </recommendedName>
</protein>